<evidence type="ECO:0008006" key="3">
    <source>
        <dbReference type="Google" id="ProtNLM"/>
    </source>
</evidence>
<gene>
    <name evidence="1" type="ORF">SAMN04487911_10397</name>
</gene>
<dbReference type="OrthoDB" id="1113889at2"/>
<name>A0A1M6C6A7_9FLAO</name>
<dbReference type="STRING" id="558155.SAMN04487911_10397"/>
<organism evidence="1 2">
    <name type="scientific">Arenibacter nanhaiticus</name>
    <dbReference type="NCBI Taxonomy" id="558155"/>
    <lineage>
        <taxon>Bacteria</taxon>
        <taxon>Pseudomonadati</taxon>
        <taxon>Bacteroidota</taxon>
        <taxon>Flavobacteriia</taxon>
        <taxon>Flavobacteriales</taxon>
        <taxon>Flavobacteriaceae</taxon>
        <taxon>Arenibacter</taxon>
    </lineage>
</organism>
<dbReference type="EMBL" id="FQYX01000003">
    <property type="protein sequence ID" value="SHI56560.1"/>
    <property type="molecule type" value="Genomic_DNA"/>
</dbReference>
<evidence type="ECO:0000313" key="1">
    <source>
        <dbReference type="EMBL" id="SHI56560.1"/>
    </source>
</evidence>
<dbReference type="AlphaFoldDB" id="A0A1M6C6A7"/>
<proteinExistence type="predicted"/>
<keyword evidence="2" id="KW-1185">Reference proteome</keyword>
<evidence type="ECO:0000313" key="2">
    <source>
        <dbReference type="Proteomes" id="UP000184231"/>
    </source>
</evidence>
<dbReference type="RefSeq" id="WP_072763166.1">
    <property type="nucleotide sequence ID" value="NZ_FQYX01000003.1"/>
</dbReference>
<protein>
    <recommendedName>
        <fullName evidence="3">Lipoprotein</fullName>
    </recommendedName>
</protein>
<sequence>MKTNKYWCWLLILGITVLACKPKKQEDTQNNKKEMSFKKGSFGYDREFLKEQYKGTIVLESQDKKSSIILSPELQGRVMTSTLNGAEGMSFGWLNYDLIRSKETKEHFNPTGGEERFWLGPEGGQFSIYFSKDKSFEFENWYVPAALDTEEFKVIGKNETSVAFQKEMNLVNYTGTKFNIDVQREITILSKKQIKESLQLESDDFLSVAYETKNIVKNIGDKAWKKESGLISIWLLSMMTPSPEVTVVAPIKVGSESEKGIKVNDDYFGKVADDRLKSTEQNVFFKADGKSRGKIGFSPLRATEFIGSYDAQNKVLTILQIQEPKAEDKYVNSAWELQDDPYSGDVLNSYNDGPLEDGSQMGPFYELESSSPALALVPGESYNHTQRMYHFKSSKEVLNQISKQILKVSIDEIETVF</sequence>
<reference evidence="1 2" key="1">
    <citation type="submission" date="2016-11" db="EMBL/GenBank/DDBJ databases">
        <authorList>
            <person name="Jaros S."/>
            <person name="Januszkiewicz K."/>
            <person name="Wedrychowicz H."/>
        </authorList>
    </citation>
    <scope>NUCLEOTIDE SEQUENCE [LARGE SCALE GENOMIC DNA]</scope>
    <source>
        <strain evidence="1 2">CGMCC 1.8863</strain>
    </source>
</reference>
<dbReference type="Proteomes" id="UP000184231">
    <property type="component" value="Unassembled WGS sequence"/>
</dbReference>
<dbReference type="PROSITE" id="PS51257">
    <property type="entry name" value="PROKAR_LIPOPROTEIN"/>
    <property type="match status" value="1"/>
</dbReference>
<dbReference type="InterPro" id="IPR046713">
    <property type="entry name" value="DUF6786"/>
</dbReference>
<dbReference type="Pfam" id="PF20583">
    <property type="entry name" value="DUF6786"/>
    <property type="match status" value="1"/>
</dbReference>
<accession>A0A1M6C6A7</accession>